<dbReference type="Gene3D" id="2.30.42.10">
    <property type="match status" value="2"/>
</dbReference>
<dbReference type="PANTHER" id="PTHR19964">
    <property type="entry name" value="MULTIPLE PDZ DOMAIN PROTEIN"/>
    <property type="match status" value="1"/>
</dbReference>
<name>A0A1I8H5M5_9PLAT</name>
<dbReference type="Pfam" id="PF00595">
    <property type="entry name" value="PDZ"/>
    <property type="match status" value="1"/>
</dbReference>
<evidence type="ECO:0000313" key="4">
    <source>
        <dbReference type="WBParaSite" id="maker-uti_cns_0004377-snap-gene-0.3-mRNA-1"/>
    </source>
</evidence>
<feature type="region of interest" description="Disordered" evidence="1">
    <location>
        <begin position="285"/>
        <end position="309"/>
    </location>
</feature>
<sequence>MDRSLEVAPGTAGHCRRCKGRLAAACAIQDRHELQGPSSSTAQRTDRLLENVSTNSNALLNDYGEDESDTNSYTSIAAIVQLQRGTGSLGISFIGGCDTSLGCVLIQKIMPGGLADRDDRLRSGDVILQVNDNDLTRATHGEARQALSSGAAASQCDIAILRHVCAASNVSNNGSYSIELLAAQRNRALASAANGRRRRPLLLRIRIAPSQGSSRLGIRLVCRSLTPGSPAHRDGRLRQGDRVLELNGLDTGACPDRWEADTIGQLTGAPISLLILRTESSTVEPVEAATAGGKSQPDPVTTLQENSFV</sequence>
<evidence type="ECO:0000313" key="3">
    <source>
        <dbReference type="Proteomes" id="UP000095280"/>
    </source>
</evidence>
<dbReference type="InterPro" id="IPR051342">
    <property type="entry name" value="PDZ_scaffold"/>
</dbReference>
<dbReference type="SMART" id="SM00228">
    <property type="entry name" value="PDZ"/>
    <property type="match status" value="2"/>
</dbReference>
<organism evidence="3 4">
    <name type="scientific">Macrostomum lignano</name>
    <dbReference type="NCBI Taxonomy" id="282301"/>
    <lineage>
        <taxon>Eukaryota</taxon>
        <taxon>Metazoa</taxon>
        <taxon>Spiralia</taxon>
        <taxon>Lophotrochozoa</taxon>
        <taxon>Platyhelminthes</taxon>
        <taxon>Rhabditophora</taxon>
        <taxon>Macrostomorpha</taxon>
        <taxon>Macrostomida</taxon>
        <taxon>Macrostomidae</taxon>
        <taxon>Macrostomum</taxon>
    </lineage>
</organism>
<dbReference type="InterPro" id="IPR036034">
    <property type="entry name" value="PDZ_sf"/>
</dbReference>
<dbReference type="PROSITE" id="PS50106">
    <property type="entry name" value="PDZ"/>
    <property type="match status" value="2"/>
</dbReference>
<feature type="compositionally biased region" description="Polar residues" evidence="1">
    <location>
        <begin position="298"/>
        <end position="309"/>
    </location>
</feature>
<reference evidence="4" key="1">
    <citation type="submission" date="2016-11" db="UniProtKB">
        <authorList>
            <consortium name="WormBaseParasite"/>
        </authorList>
    </citation>
    <scope>IDENTIFICATION</scope>
</reference>
<evidence type="ECO:0000256" key="1">
    <source>
        <dbReference type="SAM" id="MobiDB-lite"/>
    </source>
</evidence>
<feature type="domain" description="PDZ" evidence="2">
    <location>
        <begin position="186"/>
        <end position="279"/>
    </location>
</feature>
<dbReference type="PANTHER" id="PTHR19964:SF84">
    <property type="entry name" value="LIGAND OF NUMB PROTEIN X 2-LIKE ISOFORM X1"/>
    <property type="match status" value="1"/>
</dbReference>
<feature type="domain" description="PDZ" evidence="2">
    <location>
        <begin position="79"/>
        <end position="147"/>
    </location>
</feature>
<protein>
    <submittedName>
        <fullName evidence="4">PDZ domain-containing protein</fullName>
    </submittedName>
</protein>
<dbReference type="SUPFAM" id="SSF50156">
    <property type="entry name" value="PDZ domain-like"/>
    <property type="match status" value="2"/>
</dbReference>
<keyword evidence="3" id="KW-1185">Reference proteome</keyword>
<dbReference type="AlphaFoldDB" id="A0A1I8H5M5"/>
<dbReference type="Proteomes" id="UP000095280">
    <property type="component" value="Unplaced"/>
</dbReference>
<dbReference type="InterPro" id="IPR001478">
    <property type="entry name" value="PDZ"/>
</dbReference>
<proteinExistence type="predicted"/>
<dbReference type="WBParaSite" id="maker-uti_cns_0004377-snap-gene-0.3-mRNA-1">
    <property type="protein sequence ID" value="maker-uti_cns_0004377-snap-gene-0.3-mRNA-1"/>
    <property type="gene ID" value="maker-uti_cns_0004377-snap-gene-0.3"/>
</dbReference>
<accession>A0A1I8H5M5</accession>
<evidence type="ECO:0000259" key="2">
    <source>
        <dbReference type="PROSITE" id="PS50106"/>
    </source>
</evidence>